<evidence type="ECO:0000313" key="4">
    <source>
        <dbReference type="Proteomes" id="UP001140949"/>
    </source>
</evidence>
<dbReference type="EMBL" id="JANAVB010025647">
    <property type="protein sequence ID" value="KAJ6820327.1"/>
    <property type="molecule type" value="Genomic_DNA"/>
</dbReference>
<organism evidence="2 4">
    <name type="scientific">Iris pallida</name>
    <name type="common">Sweet iris</name>
    <dbReference type="NCBI Taxonomy" id="29817"/>
    <lineage>
        <taxon>Eukaryota</taxon>
        <taxon>Viridiplantae</taxon>
        <taxon>Streptophyta</taxon>
        <taxon>Embryophyta</taxon>
        <taxon>Tracheophyta</taxon>
        <taxon>Spermatophyta</taxon>
        <taxon>Magnoliopsida</taxon>
        <taxon>Liliopsida</taxon>
        <taxon>Asparagales</taxon>
        <taxon>Iridaceae</taxon>
        <taxon>Iridoideae</taxon>
        <taxon>Irideae</taxon>
        <taxon>Iris</taxon>
    </lineage>
</organism>
<dbReference type="EMBL" id="JANAVB010012200">
    <property type="protein sequence ID" value="KAJ6836290.1"/>
    <property type="molecule type" value="Genomic_DNA"/>
</dbReference>
<evidence type="ECO:0000313" key="1">
    <source>
        <dbReference type="EMBL" id="KAJ6820327.1"/>
    </source>
</evidence>
<protein>
    <submittedName>
        <fullName evidence="2">Plastid-lipid-associated protein 3, chloroplastic</fullName>
    </submittedName>
</protein>
<reference evidence="2" key="2">
    <citation type="submission" date="2023-04" db="EMBL/GenBank/DDBJ databases">
        <authorList>
            <person name="Bruccoleri R.E."/>
            <person name="Oakeley E.J."/>
            <person name="Faust A.-M."/>
            <person name="Dessus-Babus S."/>
            <person name="Altorfer M."/>
            <person name="Burckhardt D."/>
            <person name="Oertli M."/>
            <person name="Naumann U."/>
            <person name="Petersen F."/>
            <person name="Wong J."/>
        </authorList>
    </citation>
    <scope>NUCLEOTIDE SEQUENCE</scope>
    <source>
        <strain evidence="2">GSM-AAB239-AS_SAM_17_03QT</strain>
        <tissue evidence="2">Leaf</tissue>
    </source>
</reference>
<dbReference type="EMBL" id="JANAVB010004807">
    <property type="protein sequence ID" value="KAJ6847783.1"/>
    <property type="molecule type" value="Genomic_DNA"/>
</dbReference>
<comment type="caution">
    <text evidence="2">The sequence shown here is derived from an EMBL/GenBank/DDBJ whole genome shotgun (WGS) entry which is preliminary data.</text>
</comment>
<gene>
    <name evidence="3" type="ORF">M6B38_275920</name>
    <name evidence="2" type="ORF">M6B38_327335</name>
    <name evidence="1" type="ORF">M6B38_397990</name>
</gene>
<evidence type="ECO:0000313" key="3">
    <source>
        <dbReference type="EMBL" id="KAJ6847783.1"/>
    </source>
</evidence>
<reference evidence="2" key="1">
    <citation type="journal article" date="2023" name="GigaByte">
        <title>Genome assembly of the bearded iris, Iris pallida Lam.</title>
        <authorList>
            <person name="Bruccoleri R.E."/>
            <person name="Oakeley E.J."/>
            <person name="Faust A.M.E."/>
            <person name="Altorfer M."/>
            <person name="Dessus-Babus S."/>
            <person name="Burckhardt D."/>
            <person name="Oertli M."/>
            <person name="Naumann U."/>
            <person name="Petersen F."/>
            <person name="Wong J."/>
        </authorList>
    </citation>
    <scope>NUCLEOTIDE SEQUENCE</scope>
    <source>
        <strain evidence="2">GSM-AAB239-AS_SAM_17_03QT</strain>
    </source>
</reference>
<sequence>MAMECFCRFLGLGFLWSGRFLGFREWRNGERKRSDAMDDAAEEEEEWRAVAF</sequence>
<accession>A0AAX6H5I8</accession>
<dbReference type="AlphaFoldDB" id="A0AAX6H5I8"/>
<dbReference type="Proteomes" id="UP001140949">
    <property type="component" value="Unassembled WGS sequence"/>
</dbReference>
<name>A0AAX6H5I8_IRIPA</name>
<evidence type="ECO:0000313" key="2">
    <source>
        <dbReference type="EMBL" id="KAJ6836290.1"/>
    </source>
</evidence>
<proteinExistence type="predicted"/>
<keyword evidence="4" id="KW-1185">Reference proteome</keyword>